<organism evidence="1 2">
    <name type="scientific">Mya arenaria</name>
    <name type="common">Soft-shell clam</name>
    <dbReference type="NCBI Taxonomy" id="6604"/>
    <lineage>
        <taxon>Eukaryota</taxon>
        <taxon>Metazoa</taxon>
        <taxon>Spiralia</taxon>
        <taxon>Lophotrochozoa</taxon>
        <taxon>Mollusca</taxon>
        <taxon>Bivalvia</taxon>
        <taxon>Autobranchia</taxon>
        <taxon>Heteroconchia</taxon>
        <taxon>Euheterodonta</taxon>
        <taxon>Imparidentia</taxon>
        <taxon>Neoheterodontei</taxon>
        <taxon>Myida</taxon>
        <taxon>Myoidea</taxon>
        <taxon>Myidae</taxon>
        <taxon>Mya</taxon>
    </lineage>
</organism>
<reference evidence="1" key="1">
    <citation type="submission" date="2022-11" db="EMBL/GenBank/DDBJ databases">
        <title>Centuries of genome instability and evolution in soft-shell clam transmissible cancer (bioRxiv).</title>
        <authorList>
            <person name="Hart S.F.M."/>
            <person name="Yonemitsu M.A."/>
            <person name="Giersch R.M."/>
            <person name="Beal B.F."/>
            <person name="Arriagada G."/>
            <person name="Davis B.W."/>
            <person name="Ostrander E.A."/>
            <person name="Goff S.P."/>
            <person name="Metzger M.J."/>
        </authorList>
    </citation>
    <scope>NUCLEOTIDE SEQUENCE</scope>
    <source>
        <strain evidence="1">MELC-2E11</strain>
        <tissue evidence="1">Siphon/mantle</tissue>
    </source>
</reference>
<evidence type="ECO:0000313" key="2">
    <source>
        <dbReference type="Proteomes" id="UP001164746"/>
    </source>
</evidence>
<protein>
    <submittedName>
        <fullName evidence="1">Uncharacterized protein</fullName>
    </submittedName>
</protein>
<proteinExistence type="predicted"/>
<accession>A0ABY7DU69</accession>
<sequence length="119" mass="13456">MTNVLKDHELSKYTVHISPSLDQCQDSFRVHALPAQGRHEGAAVCGYYVHLSTGSYQLFYNRLAAPSLGYKMEGSHIRHGRQKLICIKQCPDTFIMAMFTSNMKGRLSLLILNLRVTVE</sequence>
<gene>
    <name evidence="1" type="ORF">MAR_025011</name>
</gene>
<name>A0ABY7DU69_MYAAR</name>
<keyword evidence="2" id="KW-1185">Reference proteome</keyword>
<evidence type="ECO:0000313" key="1">
    <source>
        <dbReference type="EMBL" id="WAR00639.1"/>
    </source>
</evidence>
<dbReference type="EMBL" id="CP111014">
    <property type="protein sequence ID" value="WAR00639.1"/>
    <property type="molecule type" value="Genomic_DNA"/>
</dbReference>
<dbReference type="Proteomes" id="UP001164746">
    <property type="component" value="Chromosome 3"/>
</dbReference>